<dbReference type="PANTHER" id="PTHR33841:SF1">
    <property type="entry name" value="DNA METHYLTRANSFERASE A"/>
    <property type="match status" value="1"/>
</dbReference>
<dbReference type="EC" id="2.1.1.72" evidence="1"/>
<evidence type="ECO:0000256" key="4">
    <source>
        <dbReference type="ARBA" id="ARBA00022691"/>
    </source>
</evidence>
<keyword evidence="3" id="KW-0808">Transferase</keyword>
<reference evidence="7" key="1">
    <citation type="submission" date="2021-01" db="EMBL/GenBank/DDBJ databases">
        <title>Whole genome shotgun sequence of Actinoplanes capillaceus NBRC 16408.</title>
        <authorList>
            <person name="Komaki H."/>
            <person name="Tamura T."/>
        </authorList>
    </citation>
    <scope>NUCLEOTIDE SEQUENCE [LARGE SCALE GENOMIC DNA]</scope>
    <source>
        <strain evidence="7">NBRC 16408</strain>
    </source>
</reference>
<dbReference type="Gene3D" id="3.40.50.150">
    <property type="entry name" value="Vaccinia Virus protein VP39"/>
    <property type="match status" value="1"/>
</dbReference>
<dbReference type="Gene3D" id="3.90.1570.30">
    <property type="match status" value="1"/>
</dbReference>
<evidence type="ECO:0000313" key="7">
    <source>
        <dbReference type="EMBL" id="GID47549.1"/>
    </source>
</evidence>
<comment type="catalytic activity">
    <reaction evidence="5">
        <text>a 2'-deoxyadenosine in DNA + S-adenosyl-L-methionine = an N(6)-methyl-2'-deoxyadenosine in DNA + S-adenosyl-L-homocysteine + H(+)</text>
        <dbReference type="Rhea" id="RHEA:15197"/>
        <dbReference type="Rhea" id="RHEA-COMP:12418"/>
        <dbReference type="Rhea" id="RHEA-COMP:12419"/>
        <dbReference type="ChEBI" id="CHEBI:15378"/>
        <dbReference type="ChEBI" id="CHEBI:57856"/>
        <dbReference type="ChEBI" id="CHEBI:59789"/>
        <dbReference type="ChEBI" id="CHEBI:90615"/>
        <dbReference type="ChEBI" id="CHEBI:90616"/>
        <dbReference type="EC" id="2.1.1.72"/>
    </reaction>
</comment>
<gene>
    <name evidence="7" type="ORF">Aca07nite_48240</name>
</gene>
<dbReference type="InterPro" id="IPR050953">
    <property type="entry name" value="N4_N6_ade-DNA_methylase"/>
</dbReference>
<organism evidence="7">
    <name type="scientific">Actinoplanes campanulatus</name>
    <dbReference type="NCBI Taxonomy" id="113559"/>
    <lineage>
        <taxon>Bacteria</taxon>
        <taxon>Bacillati</taxon>
        <taxon>Actinomycetota</taxon>
        <taxon>Actinomycetes</taxon>
        <taxon>Micromonosporales</taxon>
        <taxon>Micromonosporaceae</taxon>
        <taxon>Actinoplanes</taxon>
    </lineage>
</organism>
<accession>A0ABQ3WMV5</accession>
<feature type="domain" description="Type II methyltransferase M.TaqI-like" evidence="6">
    <location>
        <begin position="426"/>
        <end position="603"/>
    </location>
</feature>
<dbReference type="PANTHER" id="PTHR33841">
    <property type="entry name" value="DNA METHYLTRANSFERASE YEEA-RELATED"/>
    <property type="match status" value="1"/>
</dbReference>
<dbReference type="Pfam" id="PF07669">
    <property type="entry name" value="Eco57I"/>
    <property type="match status" value="1"/>
</dbReference>
<dbReference type="GO" id="GO:0032259">
    <property type="term" value="P:methylation"/>
    <property type="evidence" value="ECO:0007669"/>
    <property type="project" value="UniProtKB-KW"/>
</dbReference>
<evidence type="ECO:0000259" key="6">
    <source>
        <dbReference type="Pfam" id="PF07669"/>
    </source>
</evidence>
<proteinExistence type="predicted"/>
<evidence type="ECO:0000256" key="2">
    <source>
        <dbReference type="ARBA" id="ARBA00022603"/>
    </source>
</evidence>
<dbReference type="SUPFAM" id="SSF53335">
    <property type="entry name" value="S-adenosyl-L-methionine-dependent methyltransferases"/>
    <property type="match status" value="1"/>
</dbReference>
<dbReference type="InterPro" id="IPR011639">
    <property type="entry name" value="MethylTrfase_TaqI-like_dom"/>
</dbReference>
<evidence type="ECO:0000256" key="5">
    <source>
        <dbReference type="ARBA" id="ARBA00047942"/>
    </source>
</evidence>
<keyword evidence="2 7" id="KW-0489">Methyltransferase</keyword>
<name>A0ABQ3WMV5_9ACTN</name>
<evidence type="ECO:0000256" key="1">
    <source>
        <dbReference type="ARBA" id="ARBA00011900"/>
    </source>
</evidence>
<dbReference type="RefSeq" id="WP_204297702.1">
    <property type="nucleotide sequence ID" value="NZ_BAAAGQ010000011.1"/>
</dbReference>
<dbReference type="PROSITE" id="PS00092">
    <property type="entry name" value="N6_MTASE"/>
    <property type="match status" value="1"/>
</dbReference>
<comment type="caution">
    <text evidence="7">The sequence shown here is derived from an EMBL/GenBank/DDBJ whole genome shotgun (WGS) entry which is preliminary data.</text>
</comment>
<dbReference type="InterPro" id="IPR029063">
    <property type="entry name" value="SAM-dependent_MTases_sf"/>
</dbReference>
<protein>
    <recommendedName>
        <fullName evidence="1">site-specific DNA-methyltransferase (adenine-specific)</fullName>
        <ecNumber evidence="1">2.1.1.72</ecNumber>
    </recommendedName>
</protein>
<dbReference type="EMBL" id="BOMF01000092">
    <property type="protein sequence ID" value="GID47549.1"/>
    <property type="molecule type" value="Genomic_DNA"/>
</dbReference>
<keyword evidence="4" id="KW-0949">S-adenosyl-L-methionine</keyword>
<dbReference type="PRINTS" id="PR00507">
    <property type="entry name" value="N12N6MTFRASE"/>
</dbReference>
<dbReference type="GO" id="GO:0008168">
    <property type="term" value="F:methyltransferase activity"/>
    <property type="evidence" value="ECO:0007669"/>
    <property type="project" value="UniProtKB-KW"/>
</dbReference>
<evidence type="ECO:0000256" key="3">
    <source>
        <dbReference type="ARBA" id="ARBA00022679"/>
    </source>
</evidence>
<sequence>MTELSALVDRFMIGEPRYVSSRHRYLESDTRSEFIDPLLGELGWDVANRAGLDPSVKDVVREESRESGSGKPDYTLRRRGTGVLYVEAKKPSVDITTDMASIRQARAYGYTAGHPIVVLTNFRDLAVYDTTVPAAETDGPTVCRMHHWRYSDFIGSWPLISAVLGRDAVQNPTWSTRFGVAADQRVPADKAFVDQLNRWRVALGDDIVRSRPDISTPGLNDLVQRVLNQLIFVRMCEDRGIESAGVLREASRGPWSELYRLFQRLEKRYNAKLVPESLVDTRLLRNIVKNLYAPYSPFSFAVLDANFLGLVYETSLAQHLTIDRSGPPRVALNKKQEYAHREVVTTPEDMVATVVRDAIDELPPENTEPKVLDFATGSGRFLLHAFDALADRHARRLAAARSTEVYKTGDDEWRLRFTEKRRFLAENFFGVDVDYNAVEVARFGLLVRLLEDESSASLPTGDGILPDLTGNIVHGNTLVRELPGATEEQLAHTLPLHLDDHRLPPAFDLVVGNPPYMKTEEMRALDRPEYDYLRANYSLLHKQFDKYFAFVEFGLDRLRPGGCLGVVIPNKWMTLVTGEKLRERLRDDVRPVRLANFRNAQLFPDKSIYVCALVARRGHRDGFTYSEPGSLGEYAGPDPDGFPVTGGMLSADPGAAWVLPANEREARVLAALRHRSIPLAELVDARNGVQTSQNRVYVLKRPVVANGLVSFVKDGRTWTVEIGITRPYLEDSRTVRSHHAVLPDARIIFPYRGLDLISVAEMQDMYPLAWAYLSAQSASMRGRNMDERTRQETFYAYGRKQATEYCAHFPKIIYSVNQKGDKYGLDETGVVYSSGGTAGEVALYPRGTGVSLDFLLALLDQQPVELFLRKRGSPFRGGYFARGTDVIPDVPVPALDLTDQADRFFHDSVTTEMADLRKWHRELAEADGRERTAIIGKIAAGKRRMGRLFLDRWGLTEDDLGAADHLPTL</sequence>
<dbReference type="InterPro" id="IPR002052">
    <property type="entry name" value="DNA_methylase_N6_adenine_CS"/>
</dbReference>